<dbReference type="PANTHER" id="PTHR47738:SF1">
    <property type="entry name" value="NITROGEN REGULATORY PROTEIN"/>
    <property type="match status" value="1"/>
</dbReference>
<dbReference type="Gene3D" id="3.40.930.10">
    <property type="entry name" value="Mannitol-specific EII, Chain A"/>
    <property type="match status" value="1"/>
</dbReference>
<dbReference type="InterPro" id="IPR002178">
    <property type="entry name" value="PTS_EIIA_type-2_dom"/>
</dbReference>
<accession>A0ABU9ZHL7</accession>
<dbReference type="PROSITE" id="PS51094">
    <property type="entry name" value="PTS_EIIA_TYPE_2"/>
    <property type="match status" value="1"/>
</dbReference>
<keyword evidence="2" id="KW-0813">Transport</keyword>
<sequence>MRPAPIGPMPDDAMILDGILAPDGVIHGLRVSGKAALLDALAGRAAGALDLDADGIRAALVRREGLGSTGIGGGVALPHARLDAVRRPYGLLARLRDPVDFDAIDERPVDLVFLLLLPAGCGGEPLNALACVARRLRDPEMAAALRGARDATGLHALVSGRTPGKV</sequence>
<name>A0ABU9ZHL7_9HYPH</name>
<evidence type="ECO:0000259" key="1">
    <source>
        <dbReference type="PROSITE" id="PS51094"/>
    </source>
</evidence>
<evidence type="ECO:0000313" key="2">
    <source>
        <dbReference type="EMBL" id="MEN3230409.1"/>
    </source>
</evidence>
<comment type="caution">
    <text evidence="2">The sequence shown here is derived from an EMBL/GenBank/DDBJ whole genome shotgun (WGS) entry which is preliminary data.</text>
</comment>
<evidence type="ECO:0000313" key="3">
    <source>
        <dbReference type="Proteomes" id="UP001404845"/>
    </source>
</evidence>
<proteinExistence type="predicted"/>
<dbReference type="PROSITE" id="PS00372">
    <property type="entry name" value="PTS_EIIA_TYPE_2_HIS"/>
    <property type="match status" value="1"/>
</dbReference>
<dbReference type="InterPro" id="IPR051541">
    <property type="entry name" value="PTS_SugarTrans_NitroReg"/>
</dbReference>
<feature type="domain" description="PTS EIIA type-2" evidence="1">
    <location>
        <begin position="18"/>
        <end position="161"/>
    </location>
</feature>
<dbReference type="SUPFAM" id="SSF55804">
    <property type="entry name" value="Phoshotransferase/anion transport protein"/>
    <property type="match status" value="1"/>
</dbReference>
<dbReference type="Proteomes" id="UP001404845">
    <property type="component" value="Unassembled WGS sequence"/>
</dbReference>
<protein>
    <submittedName>
        <fullName evidence="2">PTS sugar transporter subunit IIA</fullName>
    </submittedName>
</protein>
<organism evidence="2 3">
    <name type="scientific">Methylorubrum rhodesianum</name>
    <dbReference type="NCBI Taxonomy" id="29427"/>
    <lineage>
        <taxon>Bacteria</taxon>
        <taxon>Pseudomonadati</taxon>
        <taxon>Pseudomonadota</taxon>
        <taxon>Alphaproteobacteria</taxon>
        <taxon>Hyphomicrobiales</taxon>
        <taxon>Methylobacteriaceae</taxon>
        <taxon>Methylorubrum</taxon>
    </lineage>
</organism>
<dbReference type="PANTHER" id="PTHR47738">
    <property type="entry name" value="PTS SYSTEM FRUCTOSE-LIKE EIIA COMPONENT-RELATED"/>
    <property type="match status" value="1"/>
</dbReference>
<dbReference type="Pfam" id="PF00359">
    <property type="entry name" value="PTS_EIIA_2"/>
    <property type="match status" value="1"/>
</dbReference>
<dbReference type="InterPro" id="IPR016152">
    <property type="entry name" value="PTrfase/Anion_transptr"/>
</dbReference>
<reference evidence="2 3" key="1">
    <citation type="journal article" date="2023" name="PLoS ONE">
        <title>Complete genome assembly of Hawai'i environmental nontuberculous mycobacteria reveals unexpected co-isolation with methylobacteria.</title>
        <authorList>
            <person name="Hendrix J."/>
            <person name="Epperson L.E."/>
            <person name="Tong E.I."/>
            <person name="Chan Y.L."/>
            <person name="Hasan N.A."/>
            <person name="Dawrs S.N."/>
            <person name="Norton G.J."/>
            <person name="Virdi R."/>
            <person name="Crooks J.L."/>
            <person name="Chan E.D."/>
            <person name="Honda J.R."/>
            <person name="Strong M."/>
        </authorList>
    </citation>
    <scope>NUCLEOTIDE SEQUENCE [LARGE SCALE GENOMIC DNA]</scope>
    <source>
        <strain evidence="2 3">NJH_HI01</strain>
    </source>
</reference>
<gene>
    <name evidence="2" type="ORF">PUR21_22760</name>
</gene>
<dbReference type="EMBL" id="JAQYXL010000001">
    <property type="protein sequence ID" value="MEN3230409.1"/>
    <property type="molecule type" value="Genomic_DNA"/>
</dbReference>
<keyword evidence="2" id="KW-0762">Sugar transport</keyword>
<dbReference type="RefSeq" id="WP_345971786.1">
    <property type="nucleotide sequence ID" value="NZ_JAQYXL010000001.1"/>
</dbReference>
<keyword evidence="3" id="KW-1185">Reference proteome</keyword>